<protein>
    <submittedName>
        <fullName evidence="1">Sporulation-specific transcription factor SpoVIF</fullName>
    </submittedName>
</protein>
<comment type="caution">
    <text evidence="1">The sequence shown here is derived from an EMBL/GenBank/DDBJ whole genome shotgun (WGS) entry which is preliminary data.</text>
</comment>
<dbReference type="RefSeq" id="WP_307724230.1">
    <property type="nucleotide sequence ID" value="NZ_BJXW01000023.1"/>
</dbReference>
<evidence type="ECO:0000313" key="1">
    <source>
        <dbReference type="EMBL" id="GEN31820.1"/>
    </source>
</evidence>
<evidence type="ECO:0000313" key="2">
    <source>
        <dbReference type="Proteomes" id="UP000321491"/>
    </source>
</evidence>
<dbReference type="Pfam" id="PF14069">
    <property type="entry name" value="SpoVIF"/>
    <property type="match status" value="1"/>
</dbReference>
<keyword evidence="2" id="KW-1185">Reference proteome</keyword>
<sequence length="84" mass="9576">MDKNNPFEKIRQLTNLNPSDIYKIADSVKHANFSDEQTVRNLVKKLARMANKSVSKEIEDKIVNAITSNNIPADIDSLNKYIDK</sequence>
<dbReference type="AlphaFoldDB" id="A0A511UYV5"/>
<dbReference type="EMBL" id="BJXW01000023">
    <property type="protein sequence ID" value="GEN31820.1"/>
    <property type="molecule type" value="Genomic_DNA"/>
</dbReference>
<accession>A0A511UYV5</accession>
<gene>
    <name evidence="1" type="primary">spoVIF</name>
    <name evidence="1" type="ORF">CQU01_20580</name>
</gene>
<reference evidence="1 2" key="1">
    <citation type="submission" date="2019-07" db="EMBL/GenBank/DDBJ databases">
        <title>Whole genome shotgun sequence of Cerasibacillus quisquiliarum NBRC 102429.</title>
        <authorList>
            <person name="Hosoyama A."/>
            <person name="Uohara A."/>
            <person name="Ohji S."/>
            <person name="Ichikawa N."/>
        </authorList>
    </citation>
    <scope>NUCLEOTIDE SEQUENCE [LARGE SCALE GENOMIC DNA]</scope>
    <source>
        <strain evidence="1 2">NBRC 102429</strain>
    </source>
</reference>
<name>A0A511UYV5_9BACI</name>
<proteinExistence type="predicted"/>
<dbReference type="Proteomes" id="UP000321491">
    <property type="component" value="Unassembled WGS sequence"/>
</dbReference>
<dbReference type="InterPro" id="IPR025942">
    <property type="entry name" value="SpoVIF"/>
</dbReference>
<organism evidence="1 2">
    <name type="scientific">Cerasibacillus quisquiliarum</name>
    <dbReference type="NCBI Taxonomy" id="227865"/>
    <lineage>
        <taxon>Bacteria</taxon>
        <taxon>Bacillati</taxon>
        <taxon>Bacillota</taxon>
        <taxon>Bacilli</taxon>
        <taxon>Bacillales</taxon>
        <taxon>Bacillaceae</taxon>
        <taxon>Cerasibacillus</taxon>
    </lineage>
</organism>